<evidence type="ECO:0000313" key="1">
    <source>
        <dbReference type="EMBL" id="MBO8189243.1"/>
    </source>
</evidence>
<organism evidence="1 2">
    <name type="scientific">Streptomyces spirodelae</name>
    <dbReference type="NCBI Taxonomy" id="2812904"/>
    <lineage>
        <taxon>Bacteria</taxon>
        <taxon>Bacillati</taxon>
        <taxon>Actinomycetota</taxon>
        <taxon>Actinomycetes</taxon>
        <taxon>Kitasatosporales</taxon>
        <taxon>Streptomycetaceae</taxon>
        <taxon>Streptomyces</taxon>
    </lineage>
</organism>
<evidence type="ECO:0000313" key="2">
    <source>
        <dbReference type="Proteomes" id="UP001518976"/>
    </source>
</evidence>
<evidence type="ECO:0008006" key="3">
    <source>
        <dbReference type="Google" id="ProtNLM"/>
    </source>
</evidence>
<sequence>MVYRLRPVANGLRTDHPVPDLPFADDSHIPLDDGPAAIEAVGRNVGHGMWGRFDKDRSNGSWRAFTTDPLNHDLGWVVRYHPEHGRTVLLMHDKDISPMHTAWWGDPLLFRAGGYWWDGKTWYRPGQIWDPVSEDYERRPAKAAVTVTAADLLDGSVDLDRAYVAKVASFDPEAPAPGIWLDHLALWAQQRMQRKDTRSLDACVVNLSCPELAGDQLIGVPEMAALAEIGASTLRGYISRGESSVPLPQATVSGRAQWSKPVARDWAEARRRSWEGVEDAMSAGDPLKLSPGAAQVRERFAKDFAYALWERPDWRKRWVLRHRNKESVQEIADVLARDVAVSLEDIVPTEPISATIRHAVLDEFADGVERHRNQKGEEGIDSFDLPLLTPIAKMLDWFIRHHPAHAQATIGDILREAHNRWQIPASVTGQALRRALVWDGKLDKEILEEYLNRVLPSGPVT</sequence>
<dbReference type="EMBL" id="JAFFZN010000032">
    <property type="protein sequence ID" value="MBO8189243.1"/>
    <property type="molecule type" value="Genomic_DNA"/>
</dbReference>
<proteinExistence type="predicted"/>
<dbReference type="Proteomes" id="UP001518976">
    <property type="component" value="Unassembled WGS sequence"/>
</dbReference>
<gene>
    <name evidence="1" type="ORF">JW592_27875</name>
</gene>
<protein>
    <recommendedName>
        <fullName evidence="3">XRE family transcriptional regulator</fullName>
    </recommendedName>
</protein>
<keyword evidence="2" id="KW-1185">Reference proteome</keyword>
<name>A0ABS3X1N7_9ACTN</name>
<accession>A0ABS3X1N7</accession>
<reference evidence="1 2" key="1">
    <citation type="submission" date="2021-02" db="EMBL/GenBank/DDBJ databases">
        <title>Streptomyces spirodelae sp. nov., isolated from duckweed.</title>
        <authorList>
            <person name="Saimee Y."/>
            <person name="Duangmal K."/>
        </authorList>
    </citation>
    <scope>NUCLEOTIDE SEQUENCE [LARGE SCALE GENOMIC DNA]</scope>
    <source>
        <strain evidence="1 2">DW4-2</strain>
    </source>
</reference>
<comment type="caution">
    <text evidence="1">The sequence shown here is derived from an EMBL/GenBank/DDBJ whole genome shotgun (WGS) entry which is preliminary data.</text>
</comment>